<evidence type="ECO:0000313" key="3">
    <source>
        <dbReference type="Proteomes" id="UP000093080"/>
    </source>
</evidence>
<feature type="transmembrane region" description="Helical" evidence="1">
    <location>
        <begin position="35"/>
        <end position="63"/>
    </location>
</feature>
<dbReference type="STRING" id="1156395.DBT_0350"/>
<comment type="caution">
    <text evidence="2">The sequence shown here is derived from an EMBL/GenBank/DDBJ whole genome shotgun (WGS) entry which is preliminary data.</text>
</comment>
<dbReference type="EMBL" id="MAGO01000001">
    <property type="protein sequence ID" value="OCC16533.1"/>
    <property type="molecule type" value="Genomic_DNA"/>
</dbReference>
<reference evidence="2 3" key="1">
    <citation type="submission" date="2016-06" db="EMBL/GenBank/DDBJ databases">
        <title>Respiratory ammonification of nitrate coupled to the oxidation of elemental sulfur in deep-sea autotrophic thermophilic bacteria.</title>
        <authorList>
            <person name="Slobodkina G.B."/>
            <person name="Mardanov A.V."/>
            <person name="Ravin N.V."/>
            <person name="Frolova A.A."/>
            <person name="Viryasiv M.B."/>
            <person name="Chernyh N.A."/>
            <person name="Bonch-Osmolovskaya E.A."/>
            <person name="Slobodkin A.I."/>
        </authorList>
    </citation>
    <scope>NUCLEOTIDE SEQUENCE [LARGE SCALE GENOMIC DNA]</scope>
    <source>
        <strain evidence="2 3">S69</strain>
    </source>
</reference>
<keyword evidence="1" id="KW-0472">Membrane</keyword>
<dbReference type="AlphaFoldDB" id="A0A1B9F9H5"/>
<sequence length="76" mass="8337">MSATSIRVPKILGSQKRIKRADTLERPFTKRLQRAAWFTLAFLLSVAAGPFTAIGVIGAIFSLSHIETEEPLPNKA</sequence>
<name>A0A1B9F9H5_9BACT</name>
<evidence type="ECO:0000313" key="2">
    <source>
        <dbReference type="EMBL" id="OCC16533.1"/>
    </source>
</evidence>
<accession>A0A1B9F9H5</accession>
<dbReference type="Proteomes" id="UP000093080">
    <property type="component" value="Unassembled WGS sequence"/>
</dbReference>
<protein>
    <submittedName>
        <fullName evidence="2">Uncharacterized protein</fullName>
    </submittedName>
</protein>
<organism evidence="2 3">
    <name type="scientific">Dissulfuribacter thermophilus</name>
    <dbReference type="NCBI Taxonomy" id="1156395"/>
    <lineage>
        <taxon>Bacteria</taxon>
        <taxon>Pseudomonadati</taxon>
        <taxon>Thermodesulfobacteriota</taxon>
        <taxon>Dissulfuribacteria</taxon>
        <taxon>Dissulfuribacterales</taxon>
        <taxon>Dissulfuribacteraceae</taxon>
        <taxon>Dissulfuribacter</taxon>
    </lineage>
</organism>
<gene>
    <name evidence="2" type="ORF">DBT_0350</name>
</gene>
<dbReference type="RefSeq" id="WP_067615766.1">
    <property type="nucleotide sequence ID" value="NZ_MAGO01000001.1"/>
</dbReference>
<keyword evidence="1" id="KW-1133">Transmembrane helix</keyword>
<keyword evidence="1" id="KW-0812">Transmembrane</keyword>
<keyword evidence="3" id="KW-1185">Reference proteome</keyword>
<proteinExistence type="predicted"/>
<evidence type="ECO:0000256" key="1">
    <source>
        <dbReference type="SAM" id="Phobius"/>
    </source>
</evidence>